<organism evidence="1 2">
    <name type="scientific">Paraburkholderia phytofirmans OLGA172</name>
    <dbReference type="NCBI Taxonomy" id="1417228"/>
    <lineage>
        <taxon>Bacteria</taxon>
        <taxon>Pseudomonadati</taxon>
        <taxon>Pseudomonadota</taxon>
        <taxon>Betaproteobacteria</taxon>
        <taxon>Burkholderiales</taxon>
        <taxon>Burkholderiaceae</taxon>
        <taxon>Paraburkholderia</taxon>
    </lineage>
</organism>
<dbReference type="Proteomes" id="UP000076852">
    <property type="component" value="Chromosome 1"/>
</dbReference>
<gene>
    <name evidence="1" type="ORF">AYM40_08490</name>
</gene>
<dbReference type="AlphaFoldDB" id="A0A160FJC7"/>
<accession>A0A160FJC7</accession>
<sequence>MTSINDSLDMLLPPSSVALKEKTRRFIQAYARERLVFGKRLGEHQGSTGEKILTSMEQDL</sequence>
<proteinExistence type="predicted"/>
<evidence type="ECO:0000313" key="1">
    <source>
        <dbReference type="EMBL" id="ANB72392.1"/>
    </source>
</evidence>
<name>A0A160FJC7_9BURK</name>
<evidence type="ECO:0000313" key="2">
    <source>
        <dbReference type="Proteomes" id="UP000076852"/>
    </source>
</evidence>
<protein>
    <submittedName>
        <fullName evidence="1">Uncharacterized protein</fullName>
    </submittedName>
</protein>
<dbReference type="KEGG" id="buz:AYM40_08490"/>
<reference evidence="1 2" key="1">
    <citation type="journal article" date="2016" name="Gene">
        <title>PacBio SMRT assembly of a complex multi-replicon genome reveals chlorocatechol degradative operon in a region of genome plasticity.</title>
        <authorList>
            <person name="Ricker N."/>
            <person name="Shen S.Y."/>
            <person name="Goordial J."/>
            <person name="Jin S."/>
            <person name="Fulthorpe R.R."/>
        </authorList>
    </citation>
    <scope>NUCLEOTIDE SEQUENCE [LARGE SCALE GENOMIC DNA]</scope>
    <source>
        <strain evidence="1 2">OLGA172</strain>
    </source>
</reference>
<dbReference type="RefSeq" id="WP_063495828.1">
    <property type="nucleotide sequence ID" value="NZ_CP014578.1"/>
</dbReference>
<dbReference type="EMBL" id="CP014578">
    <property type="protein sequence ID" value="ANB72392.1"/>
    <property type="molecule type" value="Genomic_DNA"/>
</dbReference>
<keyword evidence="2" id="KW-1185">Reference proteome</keyword>
<dbReference type="STRING" id="1804984.AYM40_08490"/>